<evidence type="ECO:0000313" key="5">
    <source>
        <dbReference type="EMBL" id="GAA3390105.1"/>
    </source>
</evidence>
<keyword evidence="6" id="KW-1185">Reference proteome</keyword>
<dbReference type="Gene3D" id="1.25.40.10">
    <property type="entry name" value="Tetratricopeptide repeat domain"/>
    <property type="match status" value="1"/>
</dbReference>
<dbReference type="PANTHER" id="PTHR45663">
    <property type="entry name" value="GEO12009P1"/>
    <property type="match status" value="1"/>
</dbReference>
<comment type="caution">
    <text evidence="5">The sequence shown here is derived from an EMBL/GenBank/DDBJ whole genome shotgun (WGS) entry which is preliminary data.</text>
</comment>
<sequence>MRQPNPRMTAASLAGAVDLSALRSTPPAAAPAGGGPAGADPTPAPTGNTPYVIDVTEATFQNEILQRSLQTPVVIDFWAEWCQPCKQLSPVLEKLAVEGDGAWVLAKIDIDANPRLAQAFRVQSIPFVMAIVNGQPVDAFAGVQPEANLRQWLAAILKAAGGEAEVPADPRLLDADDKLQAGDLDGAEAAYKALLAETPNDQNATSGLAQIGLMRRLEGVTDGRAVLAAAEAAPADVDLQTRAADVEFVSGLAEQAFARLITLIRRTAGDDRNRVRTHLLDLFAIAPPDDPVVIKARRDLTSALF</sequence>
<feature type="region of interest" description="Disordered" evidence="3">
    <location>
        <begin position="24"/>
        <end position="50"/>
    </location>
</feature>
<gene>
    <name evidence="5" type="ORF">GCM10020369_42810</name>
</gene>
<accession>A0ABP6T1J0</accession>
<dbReference type="PROSITE" id="PS51352">
    <property type="entry name" value="THIOREDOXIN_2"/>
    <property type="match status" value="1"/>
</dbReference>
<evidence type="ECO:0000256" key="3">
    <source>
        <dbReference type="SAM" id="MobiDB-lite"/>
    </source>
</evidence>
<dbReference type="EMBL" id="BAAAYN010000027">
    <property type="protein sequence ID" value="GAA3390105.1"/>
    <property type="molecule type" value="Genomic_DNA"/>
</dbReference>
<dbReference type="Pfam" id="PF14561">
    <property type="entry name" value="TPR_20"/>
    <property type="match status" value="1"/>
</dbReference>
<dbReference type="RefSeq" id="WP_345729944.1">
    <property type="nucleotide sequence ID" value="NZ_BAAAYN010000027.1"/>
</dbReference>
<feature type="domain" description="Thioredoxin" evidence="4">
    <location>
        <begin position="19"/>
        <end position="158"/>
    </location>
</feature>
<evidence type="ECO:0000259" key="4">
    <source>
        <dbReference type="PROSITE" id="PS51352"/>
    </source>
</evidence>
<evidence type="ECO:0000256" key="1">
    <source>
        <dbReference type="ARBA" id="ARBA00008987"/>
    </source>
</evidence>
<organism evidence="5 6">
    <name type="scientific">Cryptosporangium minutisporangium</name>
    <dbReference type="NCBI Taxonomy" id="113569"/>
    <lineage>
        <taxon>Bacteria</taxon>
        <taxon>Bacillati</taxon>
        <taxon>Actinomycetota</taxon>
        <taxon>Actinomycetes</taxon>
        <taxon>Cryptosporangiales</taxon>
        <taxon>Cryptosporangiaceae</taxon>
        <taxon>Cryptosporangium</taxon>
    </lineage>
</organism>
<dbReference type="Gene3D" id="3.40.30.10">
    <property type="entry name" value="Glutaredoxin"/>
    <property type="match status" value="1"/>
</dbReference>
<dbReference type="PANTHER" id="PTHR45663:SF11">
    <property type="entry name" value="GEO12009P1"/>
    <property type="match status" value="1"/>
</dbReference>
<dbReference type="InterPro" id="IPR013766">
    <property type="entry name" value="Thioredoxin_domain"/>
</dbReference>
<comment type="similarity">
    <text evidence="1">Belongs to the thioredoxin family.</text>
</comment>
<dbReference type="InterPro" id="IPR011990">
    <property type="entry name" value="TPR-like_helical_dom_sf"/>
</dbReference>
<keyword evidence="2" id="KW-0676">Redox-active center</keyword>
<evidence type="ECO:0000313" key="6">
    <source>
        <dbReference type="Proteomes" id="UP001501676"/>
    </source>
</evidence>
<dbReference type="Pfam" id="PF00085">
    <property type="entry name" value="Thioredoxin"/>
    <property type="match status" value="1"/>
</dbReference>
<feature type="compositionally biased region" description="Low complexity" evidence="3">
    <location>
        <begin position="38"/>
        <end position="50"/>
    </location>
</feature>
<dbReference type="SUPFAM" id="SSF52833">
    <property type="entry name" value="Thioredoxin-like"/>
    <property type="match status" value="1"/>
</dbReference>
<dbReference type="InterPro" id="IPR036249">
    <property type="entry name" value="Thioredoxin-like_sf"/>
</dbReference>
<reference evidence="6" key="1">
    <citation type="journal article" date="2019" name="Int. J. Syst. Evol. Microbiol.">
        <title>The Global Catalogue of Microorganisms (GCM) 10K type strain sequencing project: providing services to taxonomists for standard genome sequencing and annotation.</title>
        <authorList>
            <consortium name="The Broad Institute Genomics Platform"/>
            <consortium name="The Broad Institute Genome Sequencing Center for Infectious Disease"/>
            <person name="Wu L."/>
            <person name="Ma J."/>
        </authorList>
    </citation>
    <scope>NUCLEOTIDE SEQUENCE [LARGE SCALE GENOMIC DNA]</scope>
    <source>
        <strain evidence="6">JCM 9458</strain>
    </source>
</reference>
<dbReference type="CDD" id="cd02956">
    <property type="entry name" value="ybbN"/>
    <property type="match status" value="1"/>
</dbReference>
<evidence type="ECO:0000256" key="2">
    <source>
        <dbReference type="ARBA" id="ARBA00023284"/>
    </source>
</evidence>
<protein>
    <submittedName>
        <fullName evidence="5">Tetratricopeptide repeat protein</fullName>
    </submittedName>
</protein>
<proteinExistence type="inferred from homology"/>
<name>A0ABP6T1J0_9ACTN</name>
<dbReference type="Proteomes" id="UP001501676">
    <property type="component" value="Unassembled WGS sequence"/>
</dbReference>